<name>A0A8X6WD10_TRICX</name>
<dbReference type="InterPro" id="IPR038717">
    <property type="entry name" value="Tc1-like_DDE_dom"/>
</dbReference>
<dbReference type="Proteomes" id="UP000887159">
    <property type="component" value="Unassembled WGS sequence"/>
</dbReference>
<feature type="domain" description="Tc1-like transposase DDE" evidence="1">
    <location>
        <begin position="28"/>
        <end position="85"/>
    </location>
</feature>
<dbReference type="Pfam" id="PF13358">
    <property type="entry name" value="DDE_3"/>
    <property type="match status" value="1"/>
</dbReference>
<gene>
    <name evidence="2" type="primary">AVEN_195207_1</name>
    <name evidence="2" type="ORF">TNCV_4638741</name>
</gene>
<dbReference type="EMBL" id="BMAU01021404">
    <property type="protein sequence ID" value="GFY32768.1"/>
    <property type="molecule type" value="Genomic_DNA"/>
</dbReference>
<keyword evidence="3" id="KW-1185">Reference proteome</keyword>
<comment type="caution">
    <text evidence="2">The sequence shown here is derived from an EMBL/GenBank/DDBJ whole genome shotgun (WGS) entry which is preliminary data.</text>
</comment>
<sequence length="126" mass="14186">MRGTLTGQRNVDDILRSHVGPFLNGLPGAIFQQDNARPHTARVAQDFRRHFQTLPWPPHSPDLSLVEHAWDQLKRQMPSCHSVHDFEMAVQDLGTHLPQDNIRCLINSMPDRMVACIAAGGGPTRY</sequence>
<reference evidence="2" key="1">
    <citation type="submission" date="2020-08" db="EMBL/GenBank/DDBJ databases">
        <title>Multicomponent nature underlies the extraordinary mechanical properties of spider dragline silk.</title>
        <authorList>
            <person name="Kono N."/>
            <person name="Nakamura H."/>
            <person name="Mori M."/>
            <person name="Yoshida Y."/>
            <person name="Ohtoshi R."/>
            <person name="Malay A.D."/>
            <person name="Moran D.A.P."/>
            <person name="Tomita M."/>
            <person name="Numata K."/>
            <person name="Arakawa K."/>
        </authorList>
    </citation>
    <scope>NUCLEOTIDE SEQUENCE</scope>
</reference>
<dbReference type="GO" id="GO:0003676">
    <property type="term" value="F:nucleic acid binding"/>
    <property type="evidence" value="ECO:0007669"/>
    <property type="project" value="InterPro"/>
</dbReference>
<organism evidence="2 3">
    <name type="scientific">Trichonephila clavipes</name>
    <name type="common">Golden silk orbweaver</name>
    <name type="synonym">Nephila clavipes</name>
    <dbReference type="NCBI Taxonomy" id="2585209"/>
    <lineage>
        <taxon>Eukaryota</taxon>
        <taxon>Metazoa</taxon>
        <taxon>Ecdysozoa</taxon>
        <taxon>Arthropoda</taxon>
        <taxon>Chelicerata</taxon>
        <taxon>Arachnida</taxon>
        <taxon>Araneae</taxon>
        <taxon>Araneomorphae</taxon>
        <taxon>Entelegynae</taxon>
        <taxon>Araneoidea</taxon>
        <taxon>Nephilidae</taxon>
        <taxon>Trichonephila</taxon>
    </lineage>
</organism>
<dbReference type="InterPro" id="IPR036397">
    <property type="entry name" value="RNaseH_sf"/>
</dbReference>
<proteinExistence type="predicted"/>
<dbReference type="AlphaFoldDB" id="A0A8X6WD10"/>
<evidence type="ECO:0000313" key="2">
    <source>
        <dbReference type="EMBL" id="GFY32768.1"/>
    </source>
</evidence>
<dbReference type="Gene3D" id="3.30.420.10">
    <property type="entry name" value="Ribonuclease H-like superfamily/Ribonuclease H"/>
    <property type="match status" value="1"/>
</dbReference>
<accession>A0A8X6WD10</accession>
<evidence type="ECO:0000259" key="1">
    <source>
        <dbReference type="Pfam" id="PF13358"/>
    </source>
</evidence>
<protein>
    <submittedName>
        <fullName evidence="2">DDE_3 domain-containing protein</fullName>
    </submittedName>
</protein>
<evidence type="ECO:0000313" key="3">
    <source>
        <dbReference type="Proteomes" id="UP000887159"/>
    </source>
</evidence>